<proteinExistence type="predicted"/>
<organism evidence="3 4">
    <name type="scientific">Pseudoxanthomonas spadix (strain BD-a59)</name>
    <dbReference type="NCBI Taxonomy" id="1045855"/>
    <lineage>
        <taxon>Bacteria</taxon>
        <taxon>Pseudomonadati</taxon>
        <taxon>Pseudomonadota</taxon>
        <taxon>Gammaproteobacteria</taxon>
        <taxon>Lysobacterales</taxon>
        <taxon>Lysobacteraceae</taxon>
        <taxon>Pseudoxanthomonas</taxon>
    </lineage>
</organism>
<dbReference type="HOGENOM" id="CLU_2466732_0_0_6"/>
<dbReference type="Proteomes" id="UP000005870">
    <property type="component" value="Chromosome"/>
</dbReference>
<keyword evidence="1" id="KW-0732">Signal</keyword>
<feature type="chain" id="PRO_5003504366" description="EF-hand domain-containing protein" evidence="1">
    <location>
        <begin position="18"/>
        <end position="88"/>
    </location>
</feature>
<name>G7USU2_PSEUP</name>
<feature type="domain" description="EF-hand" evidence="2">
    <location>
        <begin position="51"/>
        <end position="86"/>
    </location>
</feature>
<keyword evidence="4" id="KW-1185">Reference proteome</keyword>
<evidence type="ECO:0000256" key="1">
    <source>
        <dbReference type="SAM" id="SignalP"/>
    </source>
</evidence>
<evidence type="ECO:0000259" key="2">
    <source>
        <dbReference type="PROSITE" id="PS50222"/>
    </source>
</evidence>
<evidence type="ECO:0000313" key="3">
    <source>
        <dbReference type="EMBL" id="AER54803.1"/>
    </source>
</evidence>
<dbReference type="Gene3D" id="1.10.238.10">
    <property type="entry name" value="EF-hand"/>
    <property type="match status" value="1"/>
</dbReference>
<dbReference type="InterPro" id="IPR018247">
    <property type="entry name" value="EF_Hand_1_Ca_BS"/>
</dbReference>
<reference evidence="3 4" key="1">
    <citation type="journal article" date="2012" name="J. Bacteriol.">
        <title>Complete Genome Sequence of the BTEX-Degrading Bacterium Pseudoxanthomonas spadix BD-a59.</title>
        <authorList>
            <person name="Lee S.H."/>
            <person name="Jin H.M."/>
            <person name="Lee H.J."/>
            <person name="Kim J.M."/>
            <person name="Jeon C.O."/>
        </authorList>
    </citation>
    <scope>NUCLEOTIDE SEQUENCE [LARGE SCALE GENOMIC DNA]</scope>
    <source>
        <strain evidence="3 4">BD-a59</strain>
    </source>
</reference>
<dbReference type="KEGG" id="psd:DSC_00750"/>
<feature type="signal peptide" evidence="1">
    <location>
        <begin position="1"/>
        <end position="17"/>
    </location>
</feature>
<dbReference type="EMBL" id="CP003093">
    <property type="protein sequence ID" value="AER54803.1"/>
    <property type="molecule type" value="Genomic_DNA"/>
</dbReference>
<accession>G7USU2</accession>
<dbReference type="InterPro" id="IPR011992">
    <property type="entry name" value="EF-hand-dom_pair"/>
</dbReference>
<dbReference type="PROSITE" id="PS00018">
    <property type="entry name" value="EF_HAND_1"/>
    <property type="match status" value="1"/>
</dbReference>
<gene>
    <name evidence="3" type="ordered locus">DSC_00750</name>
</gene>
<sequence>MGLRILVFMLTATGAVAAAAQAQMPSGQQLAERLAQADANGDGFLDRAEVADMPRLKRGFDKLDTDRDGRLSRAELQVVGQKLRQRQS</sequence>
<dbReference type="SUPFAM" id="SSF47473">
    <property type="entry name" value="EF-hand"/>
    <property type="match status" value="1"/>
</dbReference>
<dbReference type="GO" id="GO:0005509">
    <property type="term" value="F:calcium ion binding"/>
    <property type="evidence" value="ECO:0007669"/>
    <property type="project" value="InterPro"/>
</dbReference>
<dbReference type="Pfam" id="PF13202">
    <property type="entry name" value="EF-hand_5"/>
    <property type="match status" value="2"/>
</dbReference>
<evidence type="ECO:0000313" key="4">
    <source>
        <dbReference type="Proteomes" id="UP000005870"/>
    </source>
</evidence>
<dbReference type="STRING" id="1045855.DSC_00750"/>
<dbReference type="InterPro" id="IPR002048">
    <property type="entry name" value="EF_hand_dom"/>
</dbReference>
<protein>
    <recommendedName>
        <fullName evidence="2">EF-hand domain-containing protein</fullName>
    </recommendedName>
</protein>
<dbReference type="AlphaFoldDB" id="G7USU2"/>
<dbReference type="PROSITE" id="PS50222">
    <property type="entry name" value="EF_HAND_2"/>
    <property type="match status" value="1"/>
</dbReference>